<dbReference type="EMBL" id="CM046397">
    <property type="protein sequence ID" value="KAI8535919.1"/>
    <property type="molecule type" value="Genomic_DNA"/>
</dbReference>
<accession>A0ACC0M4T6</accession>
<evidence type="ECO:0000313" key="2">
    <source>
        <dbReference type="Proteomes" id="UP001062846"/>
    </source>
</evidence>
<name>A0ACC0M4T6_RHOML</name>
<comment type="caution">
    <text evidence="1">The sequence shown here is derived from an EMBL/GenBank/DDBJ whole genome shotgun (WGS) entry which is preliminary data.</text>
</comment>
<evidence type="ECO:0000313" key="1">
    <source>
        <dbReference type="EMBL" id="KAI8535919.1"/>
    </source>
</evidence>
<protein>
    <submittedName>
        <fullName evidence="1">Uncharacterized protein</fullName>
    </submittedName>
</protein>
<dbReference type="Proteomes" id="UP001062846">
    <property type="component" value="Chromosome 10"/>
</dbReference>
<organism evidence="1 2">
    <name type="scientific">Rhododendron molle</name>
    <name type="common">Chinese azalea</name>
    <name type="synonym">Azalea mollis</name>
    <dbReference type="NCBI Taxonomy" id="49168"/>
    <lineage>
        <taxon>Eukaryota</taxon>
        <taxon>Viridiplantae</taxon>
        <taxon>Streptophyta</taxon>
        <taxon>Embryophyta</taxon>
        <taxon>Tracheophyta</taxon>
        <taxon>Spermatophyta</taxon>
        <taxon>Magnoliopsida</taxon>
        <taxon>eudicotyledons</taxon>
        <taxon>Gunneridae</taxon>
        <taxon>Pentapetalae</taxon>
        <taxon>asterids</taxon>
        <taxon>Ericales</taxon>
        <taxon>Ericaceae</taxon>
        <taxon>Ericoideae</taxon>
        <taxon>Rhodoreae</taxon>
        <taxon>Rhododendron</taxon>
    </lineage>
</organism>
<gene>
    <name evidence="1" type="ORF">RHMOL_Rhmol10G0212900</name>
</gene>
<keyword evidence="2" id="KW-1185">Reference proteome</keyword>
<proteinExistence type="predicted"/>
<sequence>MSLFFLQKEGKDTNQEDKTPSDPVKQEGLSVNQNPTEGSDETNPYESGKTETPVEQTSKEVIETVNVASTNVVSIEEAIVSPVNIETQEPEEKQIVEDKPAATESKI</sequence>
<reference evidence="1" key="1">
    <citation type="submission" date="2022-02" db="EMBL/GenBank/DDBJ databases">
        <title>Plant Genome Project.</title>
        <authorList>
            <person name="Zhang R.-G."/>
        </authorList>
    </citation>
    <scope>NUCLEOTIDE SEQUENCE</scope>
    <source>
        <strain evidence="1">AT1</strain>
    </source>
</reference>